<evidence type="ECO:0000313" key="12">
    <source>
        <dbReference type="Proteomes" id="UP000181981"/>
    </source>
</evidence>
<dbReference type="PANTHER" id="PTHR43823:SF3">
    <property type="entry name" value="MULTIDRUG EXPORT PROTEIN MEPA"/>
    <property type="match status" value="1"/>
</dbReference>
<feature type="transmembrane region" description="Helical" evidence="10">
    <location>
        <begin position="28"/>
        <end position="47"/>
    </location>
</feature>
<feature type="transmembrane region" description="Helical" evidence="10">
    <location>
        <begin position="205"/>
        <end position="226"/>
    </location>
</feature>
<organism evidence="11 12">
    <name type="scientific">Draconibacterium orientale</name>
    <dbReference type="NCBI Taxonomy" id="1168034"/>
    <lineage>
        <taxon>Bacteria</taxon>
        <taxon>Pseudomonadati</taxon>
        <taxon>Bacteroidota</taxon>
        <taxon>Bacteroidia</taxon>
        <taxon>Marinilabiliales</taxon>
        <taxon>Prolixibacteraceae</taxon>
        <taxon>Draconibacterium</taxon>
    </lineage>
</organism>
<keyword evidence="7 10" id="KW-1133">Transmembrane helix</keyword>
<dbReference type="GO" id="GO:0005886">
    <property type="term" value="C:plasma membrane"/>
    <property type="evidence" value="ECO:0007669"/>
    <property type="project" value="UniProtKB-SubCell"/>
</dbReference>
<keyword evidence="5" id="KW-1003">Cell membrane</keyword>
<evidence type="ECO:0000256" key="4">
    <source>
        <dbReference type="ARBA" id="ARBA00022448"/>
    </source>
</evidence>
<feature type="transmembrane region" description="Helical" evidence="10">
    <location>
        <begin position="246"/>
        <end position="271"/>
    </location>
</feature>
<name>A0A1I0B894_9BACT</name>
<dbReference type="InterPro" id="IPR048279">
    <property type="entry name" value="MdtK-like"/>
</dbReference>
<dbReference type="AlphaFoldDB" id="A0A1I0B894"/>
<feature type="transmembrane region" description="Helical" evidence="10">
    <location>
        <begin position="147"/>
        <end position="168"/>
    </location>
</feature>
<dbReference type="Proteomes" id="UP000181981">
    <property type="component" value="Unassembled WGS sequence"/>
</dbReference>
<feature type="transmembrane region" description="Helical" evidence="10">
    <location>
        <begin position="406"/>
        <end position="424"/>
    </location>
</feature>
<dbReference type="InterPro" id="IPR045070">
    <property type="entry name" value="MATE_MepA-like"/>
</dbReference>
<evidence type="ECO:0000256" key="9">
    <source>
        <dbReference type="ARBA" id="ARBA00023251"/>
    </source>
</evidence>
<dbReference type="GO" id="GO:0042910">
    <property type="term" value="F:xenobiotic transmembrane transporter activity"/>
    <property type="evidence" value="ECO:0007669"/>
    <property type="project" value="InterPro"/>
</dbReference>
<evidence type="ECO:0000256" key="5">
    <source>
        <dbReference type="ARBA" id="ARBA00022475"/>
    </source>
</evidence>
<feature type="transmembrane region" description="Helical" evidence="10">
    <location>
        <begin position="180"/>
        <end position="199"/>
    </location>
</feature>
<evidence type="ECO:0000256" key="3">
    <source>
        <dbReference type="ARBA" id="ARBA00022106"/>
    </source>
</evidence>
<dbReference type="PIRSF" id="PIRSF006603">
    <property type="entry name" value="DinF"/>
    <property type="match status" value="1"/>
</dbReference>
<evidence type="ECO:0000256" key="8">
    <source>
        <dbReference type="ARBA" id="ARBA00023136"/>
    </source>
</evidence>
<keyword evidence="6 10" id="KW-0812">Transmembrane</keyword>
<dbReference type="EMBL" id="FOHT01000005">
    <property type="protein sequence ID" value="SET02737.1"/>
    <property type="molecule type" value="Genomic_DNA"/>
</dbReference>
<feature type="transmembrane region" description="Helical" evidence="10">
    <location>
        <begin position="67"/>
        <end position="93"/>
    </location>
</feature>
<comment type="similarity">
    <text evidence="2">Belongs to the multi antimicrobial extrusion (MATE) (TC 2.A.66.1) family. MepA subfamily.</text>
</comment>
<dbReference type="GO" id="GO:0046677">
    <property type="term" value="P:response to antibiotic"/>
    <property type="evidence" value="ECO:0007669"/>
    <property type="project" value="UniProtKB-KW"/>
</dbReference>
<dbReference type="InterPro" id="IPR051327">
    <property type="entry name" value="MATE_MepA_subfamily"/>
</dbReference>
<sequence>MFCILVTFVPLMKNIDELREAHVGRLMLKYFIPAFIGVFVNALYNIVDRIFIGQGVGAEALSGISVIFPVMLIMMGFGMLIGIGSGVYVSINLGKKNMERAEQTLGTSFILMIVASVLIMVVVYLLKEPILRSFGSTEETFQYANDYLDIILGGVAFMTIGFSLNNIIRSEGNARVAMTSMLLSSLTNIILDPIFIFGLDMGVKGAAYATVISMFVLMVWVLFHFIKSKRAVVRMRVKYLKINWGITLEILAIGMAPFSMQIAGSFVQGLLNKKLIDFGGDLAVGAMGIINSVLTLVIMAIVALNMASQPIIGFNYGAKSVQRIKDTLKVTLIAATLIAIVSYAFIEAFPGYIIMVFNNDSEVLYSIATRGLRLVILALPLVGFQVVASNFFQAIGKAGLSMFATVFRQIIMLIPLIYILPGFFDIDGIWISYPVADTMSALVVGFILYREWKRLPLIVQNSDEE</sequence>
<feature type="transmembrane region" description="Helical" evidence="10">
    <location>
        <begin position="430"/>
        <end position="449"/>
    </location>
</feature>
<keyword evidence="4" id="KW-0813">Transport</keyword>
<evidence type="ECO:0000256" key="2">
    <source>
        <dbReference type="ARBA" id="ARBA00008417"/>
    </source>
</evidence>
<feature type="transmembrane region" description="Helical" evidence="10">
    <location>
        <begin position="283"/>
        <end position="307"/>
    </location>
</feature>
<evidence type="ECO:0000313" key="11">
    <source>
        <dbReference type="EMBL" id="SET02737.1"/>
    </source>
</evidence>
<dbReference type="Pfam" id="PF01554">
    <property type="entry name" value="MatE"/>
    <property type="match status" value="2"/>
</dbReference>
<keyword evidence="8 10" id="KW-0472">Membrane</keyword>
<gene>
    <name evidence="11" type="ORF">SAMN05444285_1053</name>
</gene>
<dbReference type="InterPro" id="IPR002528">
    <property type="entry name" value="MATE_fam"/>
</dbReference>
<reference evidence="11 12" key="1">
    <citation type="submission" date="2016-10" db="EMBL/GenBank/DDBJ databases">
        <authorList>
            <person name="de Groot N.N."/>
        </authorList>
    </citation>
    <scope>NUCLEOTIDE SEQUENCE [LARGE SCALE GENOMIC DNA]</scope>
    <source>
        <strain evidence="11 12">DSM 25947</strain>
    </source>
</reference>
<feature type="transmembrane region" description="Helical" evidence="10">
    <location>
        <begin position="374"/>
        <end position="394"/>
    </location>
</feature>
<accession>A0A1I0B894</accession>
<proteinExistence type="inferred from homology"/>
<feature type="transmembrane region" description="Helical" evidence="10">
    <location>
        <begin position="328"/>
        <end position="354"/>
    </location>
</feature>
<keyword evidence="9" id="KW-0046">Antibiotic resistance</keyword>
<feature type="transmembrane region" description="Helical" evidence="10">
    <location>
        <begin position="105"/>
        <end position="127"/>
    </location>
</feature>
<evidence type="ECO:0000256" key="10">
    <source>
        <dbReference type="SAM" id="Phobius"/>
    </source>
</evidence>
<evidence type="ECO:0000256" key="6">
    <source>
        <dbReference type="ARBA" id="ARBA00022692"/>
    </source>
</evidence>
<protein>
    <recommendedName>
        <fullName evidence="3">Multidrug export protein MepA</fullName>
    </recommendedName>
</protein>
<dbReference type="NCBIfam" id="TIGR00797">
    <property type="entry name" value="matE"/>
    <property type="match status" value="1"/>
</dbReference>
<dbReference type="PANTHER" id="PTHR43823">
    <property type="entry name" value="SPORULATION PROTEIN YKVU"/>
    <property type="match status" value="1"/>
</dbReference>
<dbReference type="CDD" id="cd13143">
    <property type="entry name" value="MATE_MepA_like"/>
    <property type="match status" value="1"/>
</dbReference>
<dbReference type="GO" id="GO:0015297">
    <property type="term" value="F:antiporter activity"/>
    <property type="evidence" value="ECO:0007669"/>
    <property type="project" value="InterPro"/>
</dbReference>
<comment type="subcellular location">
    <subcellularLocation>
        <location evidence="1">Cell membrane</location>
        <topology evidence="1">Multi-pass membrane protein</topology>
    </subcellularLocation>
</comment>
<evidence type="ECO:0000256" key="7">
    <source>
        <dbReference type="ARBA" id="ARBA00022989"/>
    </source>
</evidence>
<evidence type="ECO:0000256" key="1">
    <source>
        <dbReference type="ARBA" id="ARBA00004651"/>
    </source>
</evidence>